<dbReference type="AlphaFoldDB" id="A0A8J5IT82"/>
<dbReference type="EMBL" id="JAENGY010000152">
    <property type="protein sequence ID" value="KAG6971659.1"/>
    <property type="molecule type" value="Genomic_DNA"/>
</dbReference>
<comment type="caution">
    <text evidence="1">The sequence shown here is derived from an EMBL/GenBank/DDBJ whole genome shotgun (WGS) entry which is preliminary data.</text>
</comment>
<reference evidence="1" key="1">
    <citation type="submission" date="2021-01" db="EMBL/GenBank/DDBJ databases">
        <title>Phytophthora aleatoria, a newly-described species from Pinus radiata is distinct from Phytophthora cactorum isolates based on comparative genomics.</title>
        <authorList>
            <person name="Mcdougal R."/>
            <person name="Panda P."/>
            <person name="Williams N."/>
            <person name="Studholme D.J."/>
        </authorList>
    </citation>
    <scope>NUCLEOTIDE SEQUENCE</scope>
    <source>
        <strain evidence="1">NZFS 4037</strain>
    </source>
</reference>
<evidence type="ECO:0000313" key="1">
    <source>
        <dbReference type="EMBL" id="KAG6971659.1"/>
    </source>
</evidence>
<evidence type="ECO:0008006" key="3">
    <source>
        <dbReference type="Google" id="ProtNLM"/>
    </source>
</evidence>
<name>A0A8J5IT82_9STRA</name>
<evidence type="ECO:0000313" key="2">
    <source>
        <dbReference type="Proteomes" id="UP000709295"/>
    </source>
</evidence>
<dbReference type="PANTHER" id="PTHR40866">
    <property type="entry name" value="BED-TYPE DOMAIN-CONTAINING PROTEIN"/>
    <property type="match status" value="1"/>
</dbReference>
<protein>
    <recommendedName>
        <fullName evidence="3">HAT C-terminal dimerisation domain-containing protein</fullName>
    </recommendedName>
</protein>
<sequence length="406" mass="46115">MASEQALVWGMQRGDSNGDGVNGNKLEGQGTPISKAHLGAKHAGYQTSFKGSSGRSLQSYGFVSEEASHLFQWIQWIIMRNMRIHEVEDALTRVMRKLRPVTVKAVKKCLEGLAIKLHVPLLALSPLADGSQTADAHVKLFENILNVYVYDKTKDMVGFLVGDNCNTNQYVANKLGAPRVGCASHRLNLAVNKFLAPHESLLSEVNTLMVELRQENNYAELKKHTELLPVKRNVTRWSSTFTMVQRYIRIRAEIKKMKARDDTDMAEVRVMFDALIAEYPVMGEHLKATAKIVHRAAFENRPLFGDTNCWKEAQRERDEDYASQLLRSGGKKRKLTSDMKQYMPLVKMIPPTSNIVERLFSQYKLVLTPQRRSMDPANFEQLAFLRVNRDMWDVSTVASVTKEQNE</sequence>
<proteinExistence type="predicted"/>
<gene>
    <name evidence="1" type="ORF">JG688_00004344</name>
</gene>
<dbReference type="Proteomes" id="UP000709295">
    <property type="component" value="Unassembled WGS sequence"/>
</dbReference>
<organism evidence="1 2">
    <name type="scientific">Phytophthora aleatoria</name>
    <dbReference type="NCBI Taxonomy" id="2496075"/>
    <lineage>
        <taxon>Eukaryota</taxon>
        <taxon>Sar</taxon>
        <taxon>Stramenopiles</taxon>
        <taxon>Oomycota</taxon>
        <taxon>Peronosporomycetes</taxon>
        <taxon>Peronosporales</taxon>
        <taxon>Peronosporaceae</taxon>
        <taxon>Phytophthora</taxon>
    </lineage>
</organism>
<dbReference type="PANTHER" id="PTHR40866:SF1">
    <property type="entry name" value="BED-TYPE DOMAIN-CONTAINING PROTEIN"/>
    <property type="match status" value="1"/>
</dbReference>
<accession>A0A8J5IT82</accession>
<keyword evidence="2" id="KW-1185">Reference proteome</keyword>